<feature type="transmembrane region" description="Helical" evidence="10">
    <location>
        <begin position="681"/>
        <end position="705"/>
    </location>
</feature>
<dbReference type="PROSITE" id="PS50893">
    <property type="entry name" value="ABC_TRANSPORTER_2"/>
    <property type="match status" value="2"/>
</dbReference>
<sequence length="1024" mass="115087">MNSISQFSVKLFNNIDTLSKGIGFELSMVLVALFSTMGSACVALIINWKLTLVILCTVPLTIAGSYVFSELTAKESRNELDMYSKAGEVVQEVFSSLRTVLSLNGEKVEEKRYESKLKATRWSSIRKGAAFGLLAGWIYLIGYIIYSVGFAFGSSLMHQEGHKKLSFSDLLVIVVTLARLITNIAFVSPFFQLLEEARGALMPVFRLIDEEEKTSINETQIFQDSVACEEAINMNGDIQFDNIKFAYPARPDVLVLQNLNLTARAGEITALVGSNGSGKSTCVSLLLRFYEPLSGHITINDRSIADCNFKQLRQKIGVVSQEPILFATSIYENIRFGKANATRIEIEEAARQANVHDFIMGLPNKYDTIVGEHGIQLSGGEKQRVALARAFVKQPVLLLLDEATSALDNTNEKIVQEALDRACKGRTTIVIAHRLSAIQNAHRIYVLHNGRVIEQGTHDILMSKEESQYHKMMKAQQRRTTEINIDETSSFTEIDDDDKSKISEHSRHPSDTEFNEKNKYTAFAVSGSKLTRRLCTKAFAHYLRQEMAFFDHVENTSGAICNRLSSDALAIQQMVGSRLGVVFESVAMFGIGIILGLLFSWQLTLIMLFFIISLFILSFMQIWWQARLNKRSDYFLGLASSLAVDIIHNMRTVKQLASETEFLHQFSNLVLKEFKFRRNDIIISSLLESIYWGTGPFLLFVLGWQAVNLVEHKELKMNNLSIVFAYYIFALESLRCTMTSTRQMSESLSAARSFFNLFDRISAIDNSPMGGQQLSDFKGEIEFDQVKFAYASRPTSYILNKFQLIIKPGQRVALIGASGCGKSTVIHLLERFYDPIKGRISFDGVDIRQLNIQWLRSCLGLVSQEPILFDLTIAQNIAYGRENTSIEDIIDAAIKANIHDFIQQLPQGYETKVGKKGGHLSGGEKQRIALARVLLRQPKILLLDEATSAMDSYNEQIVQEALEKVEKNDPTRTLLIIAHRLSTIRSCDLICVLDKGSIVESGTHADLMKQRGVYYHMIARRHSL</sequence>
<proteinExistence type="inferred from homology"/>
<evidence type="ECO:0000313" key="14">
    <source>
        <dbReference type="Proteomes" id="UP000663882"/>
    </source>
</evidence>
<evidence type="ECO:0000256" key="9">
    <source>
        <dbReference type="SAM" id="MobiDB-lite"/>
    </source>
</evidence>
<evidence type="ECO:0000256" key="5">
    <source>
        <dbReference type="ARBA" id="ARBA00022741"/>
    </source>
</evidence>
<dbReference type="GO" id="GO:0016887">
    <property type="term" value="F:ATP hydrolysis activity"/>
    <property type="evidence" value="ECO:0007669"/>
    <property type="project" value="InterPro"/>
</dbReference>
<dbReference type="Pfam" id="PF00664">
    <property type="entry name" value="ABC_membrane"/>
    <property type="match status" value="2"/>
</dbReference>
<keyword evidence="8 10" id="KW-0472">Membrane</keyword>
<evidence type="ECO:0000313" key="13">
    <source>
        <dbReference type="EMBL" id="CAF0939789.1"/>
    </source>
</evidence>
<keyword evidence="5" id="KW-0547">Nucleotide-binding</keyword>
<feature type="domain" description="ABC transporter" evidence="11">
    <location>
        <begin position="238"/>
        <end position="474"/>
    </location>
</feature>
<keyword evidence="6" id="KW-0067">ATP-binding</keyword>
<keyword evidence="7 10" id="KW-1133">Transmembrane helix</keyword>
<keyword evidence="4 10" id="KW-0812">Transmembrane</keyword>
<dbReference type="GO" id="GO:0005524">
    <property type="term" value="F:ATP binding"/>
    <property type="evidence" value="ECO:0007669"/>
    <property type="project" value="UniProtKB-KW"/>
</dbReference>
<dbReference type="CDD" id="cd03249">
    <property type="entry name" value="ABC_MTABC3_MDL1_MDL2"/>
    <property type="match status" value="2"/>
</dbReference>
<dbReference type="InterPro" id="IPR017871">
    <property type="entry name" value="ABC_transporter-like_CS"/>
</dbReference>
<dbReference type="InterPro" id="IPR039421">
    <property type="entry name" value="Type_1_exporter"/>
</dbReference>
<dbReference type="FunFam" id="3.40.50.300:FF:000205">
    <property type="entry name" value="ABC transporter B family member 4"/>
    <property type="match status" value="2"/>
</dbReference>
<feature type="transmembrane region" description="Helical" evidence="10">
    <location>
        <begin position="605"/>
        <end position="624"/>
    </location>
</feature>
<dbReference type="InterPro" id="IPR003439">
    <property type="entry name" value="ABC_transporter-like_ATP-bd"/>
</dbReference>
<dbReference type="GO" id="GO:0005743">
    <property type="term" value="C:mitochondrial inner membrane"/>
    <property type="evidence" value="ECO:0007669"/>
    <property type="project" value="TreeGrafter"/>
</dbReference>
<evidence type="ECO:0000256" key="7">
    <source>
        <dbReference type="ARBA" id="ARBA00022989"/>
    </source>
</evidence>
<feature type="domain" description="ABC transmembrane type-1" evidence="12">
    <location>
        <begin position="1"/>
        <end position="196"/>
    </location>
</feature>
<evidence type="ECO:0000259" key="12">
    <source>
        <dbReference type="PROSITE" id="PS50929"/>
    </source>
</evidence>
<dbReference type="Gene3D" id="3.40.50.300">
    <property type="entry name" value="P-loop containing nucleotide triphosphate hydrolases"/>
    <property type="match status" value="2"/>
</dbReference>
<evidence type="ECO:0000256" key="3">
    <source>
        <dbReference type="ARBA" id="ARBA00022448"/>
    </source>
</evidence>
<dbReference type="Proteomes" id="UP000663882">
    <property type="component" value="Unassembled WGS sequence"/>
</dbReference>
<evidence type="ECO:0000259" key="11">
    <source>
        <dbReference type="PROSITE" id="PS50893"/>
    </source>
</evidence>
<organism evidence="13 14">
    <name type="scientific">Rotaria sordida</name>
    <dbReference type="NCBI Taxonomy" id="392033"/>
    <lineage>
        <taxon>Eukaryota</taxon>
        <taxon>Metazoa</taxon>
        <taxon>Spiralia</taxon>
        <taxon>Gnathifera</taxon>
        <taxon>Rotifera</taxon>
        <taxon>Eurotatoria</taxon>
        <taxon>Bdelloidea</taxon>
        <taxon>Philodinida</taxon>
        <taxon>Philodinidae</taxon>
        <taxon>Rotaria</taxon>
    </lineage>
</organism>
<dbReference type="PANTHER" id="PTHR43394:SF27">
    <property type="entry name" value="ATP-DEPENDENT TRANSLOCASE ABCB1-LIKE"/>
    <property type="match status" value="1"/>
</dbReference>
<dbReference type="SMART" id="SM00382">
    <property type="entry name" value="AAA"/>
    <property type="match status" value="2"/>
</dbReference>
<evidence type="ECO:0000256" key="1">
    <source>
        <dbReference type="ARBA" id="ARBA00004141"/>
    </source>
</evidence>
<feature type="domain" description="ABC transporter" evidence="11">
    <location>
        <begin position="781"/>
        <end position="1020"/>
    </location>
</feature>
<evidence type="ECO:0000256" key="2">
    <source>
        <dbReference type="ARBA" id="ARBA00007577"/>
    </source>
</evidence>
<dbReference type="InterPro" id="IPR036640">
    <property type="entry name" value="ABC1_TM_sf"/>
</dbReference>
<feature type="transmembrane region" description="Helical" evidence="10">
    <location>
        <begin position="128"/>
        <end position="150"/>
    </location>
</feature>
<dbReference type="PROSITE" id="PS50929">
    <property type="entry name" value="ABC_TM1F"/>
    <property type="match status" value="2"/>
</dbReference>
<feature type="transmembrane region" description="Helical" evidence="10">
    <location>
        <begin position="52"/>
        <end position="69"/>
    </location>
</feature>
<reference evidence="13" key="1">
    <citation type="submission" date="2021-02" db="EMBL/GenBank/DDBJ databases">
        <authorList>
            <person name="Nowell W R."/>
        </authorList>
    </citation>
    <scope>NUCLEOTIDE SEQUENCE</scope>
</reference>
<accession>A0A814CEK3</accession>
<feature type="compositionally biased region" description="Basic and acidic residues" evidence="9">
    <location>
        <begin position="498"/>
        <end position="513"/>
    </location>
</feature>
<feature type="transmembrane region" description="Helical" evidence="10">
    <location>
        <begin position="21"/>
        <end position="46"/>
    </location>
</feature>
<dbReference type="Gene3D" id="1.20.1560.10">
    <property type="entry name" value="ABC transporter type 1, transmembrane domain"/>
    <property type="match status" value="2"/>
</dbReference>
<dbReference type="SUPFAM" id="SSF52540">
    <property type="entry name" value="P-loop containing nucleoside triphosphate hydrolases"/>
    <property type="match status" value="2"/>
</dbReference>
<dbReference type="OrthoDB" id="10018371at2759"/>
<evidence type="ECO:0000256" key="6">
    <source>
        <dbReference type="ARBA" id="ARBA00022840"/>
    </source>
</evidence>
<dbReference type="InterPro" id="IPR003593">
    <property type="entry name" value="AAA+_ATPase"/>
</dbReference>
<evidence type="ECO:0000256" key="4">
    <source>
        <dbReference type="ARBA" id="ARBA00022692"/>
    </source>
</evidence>
<feature type="region of interest" description="Disordered" evidence="9">
    <location>
        <begin position="486"/>
        <end position="513"/>
    </location>
</feature>
<dbReference type="PANTHER" id="PTHR43394">
    <property type="entry name" value="ATP-DEPENDENT PERMEASE MDL1, MITOCHONDRIAL"/>
    <property type="match status" value="1"/>
</dbReference>
<keyword evidence="3" id="KW-0813">Transport</keyword>
<protein>
    <submittedName>
        <fullName evidence="13">Uncharacterized protein</fullName>
    </submittedName>
</protein>
<comment type="caution">
    <text evidence="13">The sequence shown here is derived from an EMBL/GenBank/DDBJ whole genome shotgun (WGS) entry which is preliminary data.</text>
</comment>
<feature type="domain" description="ABC transmembrane type-1" evidence="12">
    <location>
        <begin position="523"/>
        <end position="735"/>
    </location>
</feature>
<dbReference type="Pfam" id="PF00005">
    <property type="entry name" value="ABC_tran"/>
    <property type="match status" value="2"/>
</dbReference>
<name>A0A814CEK3_9BILA</name>
<dbReference type="AlphaFoldDB" id="A0A814CEK3"/>
<dbReference type="PROSITE" id="PS00211">
    <property type="entry name" value="ABC_TRANSPORTER_1"/>
    <property type="match status" value="2"/>
</dbReference>
<comment type="subcellular location">
    <subcellularLocation>
        <location evidence="1">Membrane</location>
        <topology evidence="1">Multi-pass membrane protein</topology>
    </subcellularLocation>
</comment>
<feature type="transmembrane region" description="Helical" evidence="10">
    <location>
        <begin position="579"/>
        <end position="599"/>
    </location>
</feature>
<evidence type="ECO:0000256" key="8">
    <source>
        <dbReference type="ARBA" id="ARBA00023136"/>
    </source>
</evidence>
<feature type="transmembrane region" description="Helical" evidence="10">
    <location>
        <begin position="170"/>
        <end position="194"/>
    </location>
</feature>
<dbReference type="InterPro" id="IPR027417">
    <property type="entry name" value="P-loop_NTPase"/>
</dbReference>
<dbReference type="EMBL" id="CAJNOO010000424">
    <property type="protein sequence ID" value="CAF0939789.1"/>
    <property type="molecule type" value="Genomic_DNA"/>
</dbReference>
<gene>
    <name evidence="13" type="ORF">RFH988_LOCUS11014</name>
</gene>
<dbReference type="GO" id="GO:0015421">
    <property type="term" value="F:ABC-type oligopeptide transporter activity"/>
    <property type="evidence" value="ECO:0007669"/>
    <property type="project" value="TreeGrafter"/>
</dbReference>
<dbReference type="GO" id="GO:0090374">
    <property type="term" value="P:oligopeptide export from mitochondrion"/>
    <property type="evidence" value="ECO:0007669"/>
    <property type="project" value="TreeGrafter"/>
</dbReference>
<comment type="similarity">
    <text evidence="2">Belongs to the ABC transporter superfamily. ABCB family. Multidrug resistance exporter (TC 3.A.1.201) subfamily.</text>
</comment>
<dbReference type="InterPro" id="IPR011527">
    <property type="entry name" value="ABC1_TM_dom"/>
</dbReference>
<evidence type="ECO:0000256" key="10">
    <source>
        <dbReference type="SAM" id="Phobius"/>
    </source>
</evidence>
<dbReference type="SUPFAM" id="SSF90123">
    <property type="entry name" value="ABC transporter transmembrane region"/>
    <property type="match status" value="2"/>
</dbReference>